<dbReference type="Pfam" id="PF03732">
    <property type="entry name" value="Retrotrans_gag"/>
    <property type="match status" value="1"/>
</dbReference>
<protein>
    <recommendedName>
        <fullName evidence="1">Retrotransposon gag domain-containing protein</fullName>
    </recommendedName>
</protein>
<proteinExistence type="predicted"/>
<comment type="caution">
    <text evidence="2">The sequence shown here is derived from an EMBL/GenBank/DDBJ whole genome shotgun (WGS) entry which is preliminary data.</text>
</comment>
<gene>
    <name evidence="2" type="ORF">Zmor_017831</name>
</gene>
<name>A0AA38IDA2_9CUCU</name>
<dbReference type="Proteomes" id="UP001168821">
    <property type="component" value="Unassembled WGS sequence"/>
</dbReference>
<accession>A0AA38IDA2</accession>
<evidence type="ECO:0000313" key="2">
    <source>
        <dbReference type="EMBL" id="KAJ3651822.1"/>
    </source>
</evidence>
<organism evidence="2 3">
    <name type="scientific">Zophobas morio</name>
    <dbReference type="NCBI Taxonomy" id="2755281"/>
    <lineage>
        <taxon>Eukaryota</taxon>
        <taxon>Metazoa</taxon>
        <taxon>Ecdysozoa</taxon>
        <taxon>Arthropoda</taxon>
        <taxon>Hexapoda</taxon>
        <taxon>Insecta</taxon>
        <taxon>Pterygota</taxon>
        <taxon>Neoptera</taxon>
        <taxon>Endopterygota</taxon>
        <taxon>Coleoptera</taxon>
        <taxon>Polyphaga</taxon>
        <taxon>Cucujiformia</taxon>
        <taxon>Tenebrionidae</taxon>
        <taxon>Zophobas</taxon>
    </lineage>
</organism>
<dbReference type="AlphaFoldDB" id="A0AA38IDA2"/>
<feature type="domain" description="Retrotransposon gag" evidence="1">
    <location>
        <begin position="64"/>
        <end position="122"/>
    </location>
</feature>
<sequence>MAEIELPFAEALRLVPEFDGRNLDLHAFINKCDFAITSVKETVKPSLLKGIITKLSGRALDVIKYREITQWNELKFMLEESFGWKKTISYLQMQLNSCVQSRNEDVRSYSLRLEELQYKLINASCENKTEAESKTIST</sequence>
<evidence type="ECO:0000259" key="1">
    <source>
        <dbReference type="Pfam" id="PF03732"/>
    </source>
</evidence>
<evidence type="ECO:0000313" key="3">
    <source>
        <dbReference type="Proteomes" id="UP001168821"/>
    </source>
</evidence>
<reference evidence="2" key="1">
    <citation type="journal article" date="2023" name="G3 (Bethesda)">
        <title>Whole genome assemblies of Zophobas morio and Tenebrio molitor.</title>
        <authorList>
            <person name="Kaur S."/>
            <person name="Stinson S.A."/>
            <person name="diCenzo G.C."/>
        </authorList>
    </citation>
    <scope>NUCLEOTIDE SEQUENCE</scope>
    <source>
        <strain evidence="2">QUZm001</strain>
    </source>
</reference>
<dbReference type="InterPro" id="IPR005162">
    <property type="entry name" value="Retrotrans_gag_dom"/>
</dbReference>
<dbReference type="EMBL" id="JALNTZ010000005">
    <property type="protein sequence ID" value="KAJ3651822.1"/>
    <property type="molecule type" value="Genomic_DNA"/>
</dbReference>
<keyword evidence="3" id="KW-1185">Reference proteome</keyword>